<dbReference type="Proteomes" id="UP000228621">
    <property type="component" value="Unassembled WGS sequence"/>
</dbReference>
<sequence>MLKRFALSAIRRYQANGGAKAHFNLSCNFTPSCSEYTYQAIEKYGVFKGARIGFSRIRRCNDPDCIEVKSDPLP</sequence>
<dbReference type="EMBL" id="NKHF01000018">
    <property type="protein sequence ID" value="PCK33070.1"/>
    <property type="molecule type" value="Genomic_DNA"/>
</dbReference>
<comment type="caution">
    <text evidence="1">The sequence shown here is derived from an EMBL/GenBank/DDBJ whole genome shotgun (WGS) entry which is preliminary data.</text>
</comment>
<gene>
    <name evidence="1" type="ORF">CEX98_03980</name>
</gene>
<dbReference type="PANTHER" id="PTHR33383:SF1">
    <property type="entry name" value="MEMBRANE PROTEIN INSERTION EFFICIENCY FACTOR-RELATED"/>
    <property type="match status" value="1"/>
</dbReference>
<protein>
    <submittedName>
        <fullName evidence="1">Alpha-hemolysin</fullName>
    </submittedName>
</protein>
<evidence type="ECO:0000313" key="1">
    <source>
        <dbReference type="EMBL" id="PCK33070.1"/>
    </source>
</evidence>
<dbReference type="SMART" id="SM01234">
    <property type="entry name" value="Haemolytic"/>
    <property type="match status" value="1"/>
</dbReference>
<dbReference type="InterPro" id="IPR002696">
    <property type="entry name" value="Membr_insert_effic_factor_YidD"/>
</dbReference>
<dbReference type="PANTHER" id="PTHR33383">
    <property type="entry name" value="MEMBRANE PROTEIN INSERTION EFFICIENCY FACTOR-RELATED"/>
    <property type="match status" value="1"/>
</dbReference>
<keyword evidence="2" id="KW-1185">Reference proteome</keyword>
<dbReference type="OrthoDB" id="9156153at2"/>
<dbReference type="NCBIfam" id="TIGR00278">
    <property type="entry name" value="membrane protein insertion efficiency factor YidD"/>
    <property type="match status" value="1"/>
</dbReference>
<organism evidence="1 2">
    <name type="scientific">Pseudoalteromonas piscicida</name>
    <dbReference type="NCBI Taxonomy" id="43662"/>
    <lineage>
        <taxon>Bacteria</taxon>
        <taxon>Pseudomonadati</taxon>
        <taxon>Pseudomonadota</taxon>
        <taxon>Gammaproteobacteria</taxon>
        <taxon>Alteromonadales</taxon>
        <taxon>Pseudoalteromonadaceae</taxon>
        <taxon>Pseudoalteromonas</taxon>
    </lineage>
</organism>
<name>A0A2A5JUI7_PSEO7</name>
<proteinExistence type="predicted"/>
<dbReference type="RefSeq" id="WP_099640828.1">
    <property type="nucleotide sequence ID" value="NZ_JAQPZX010000021.1"/>
</dbReference>
<accession>A0A2A5JUI7</accession>
<dbReference type="AlphaFoldDB" id="A0A2A5JUI7"/>
<dbReference type="Pfam" id="PF01809">
    <property type="entry name" value="YidD"/>
    <property type="match status" value="1"/>
</dbReference>
<evidence type="ECO:0000313" key="2">
    <source>
        <dbReference type="Proteomes" id="UP000228621"/>
    </source>
</evidence>
<reference evidence="2" key="1">
    <citation type="journal article" date="2019" name="Genome Announc.">
        <title>Draft Genome Sequence of Pseudoalteromonas piscicida Strain 36Y ROTHPW, an Hypersaline Seawater Isolate from the South Coast of Sonora, Mexico.</title>
        <authorList>
            <person name="Sanchez-Diaz R."/>
            <person name="Molina-Garza Z.J."/>
            <person name="Cruz-Suarez L.E."/>
            <person name="Selvin J."/>
            <person name="Kiran G.S."/>
            <person name="Ibarra-Gamez J.C."/>
            <person name="Gomez-Gil B."/>
            <person name="Galaviz-Silva L."/>
        </authorList>
    </citation>
    <scope>NUCLEOTIDE SEQUENCE [LARGE SCALE GENOMIC DNA]</scope>
    <source>
        <strain evidence="2">36Y_RITHPW</strain>
    </source>
</reference>